<dbReference type="PROSITE" id="PS52035">
    <property type="entry name" value="PEPTIDASE_M14"/>
    <property type="match status" value="1"/>
</dbReference>
<dbReference type="Gene3D" id="3.40.630.10">
    <property type="entry name" value="Zn peptidases"/>
    <property type="match status" value="1"/>
</dbReference>
<evidence type="ECO:0000313" key="10">
    <source>
        <dbReference type="RefSeq" id="XP_022243171.1"/>
    </source>
</evidence>
<organism evidence="9 10">
    <name type="scientific">Limulus polyphemus</name>
    <name type="common">Atlantic horseshoe crab</name>
    <dbReference type="NCBI Taxonomy" id="6850"/>
    <lineage>
        <taxon>Eukaryota</taxon>
        <taxon>Metazoa</taxon>
        <taxon>Ecdysozoa</taxon>
        <taxon>Arthropoda</taxon>
        <taxon>Chelicerata</taxon>
        <taxon>Merostomata</taxon>
        <taxon>Xiphosura</taxon>
        <taxon>Limulidae</taxon>
        <taxon>Limulus</taxon>
    </lineage>
</organism>
<keyword evidence="3" id="KW-0645">Protease</keyword>
<evidence type="ECO:0000256" key="7">
    <source>
        <dbReference type="PROSITE-ProRule" id="PRU01379"/>
    </source>
</evidence>
<evidence type="ECO:0000259" key="8">
    <source>
        <dbReference type="PROSITE" id="PS52035"/>
    </source>
</evidence>
<name>A0ABM1SHR6_LIMPO</name>
<dbReference type="PANTHER" id="PTHR11705:SF143">
    <property type="entry name" value="SLL0236 PROTEIN"/>
    <property type="match status" value="1"/>
</dbReference>
<accession>A0ABM1SHR6</accession>
<keyword evidence="6" id="KW-0482">Metalloprotease</keyword>
<sequence>MRISKVGVDAIYNVHRTSYKYGPIATIIYKAAGSSLDWAYDKAGVKVGFALELRDTGRYGFLLPKEQIIPTAEETWAGIQASIRAI</sequence>
<evidence type="ECO:0000256" key="4">
    <source>
        <dbReference type="ARBA" id="ARBA00022801"/>
    </source>
</evidence>
<dbReference type="Pfam" id="PF00246">
    <property type="entry name" value="Peptidase_M14"/>
    <property type="match status" value="1"/>
</dbReference>
<dbReference type="PANTHER" id="PTHR11705">
    <property type="entry name" value="PROTEASE FAMILY M14 CARBOXYPEPTIDASE A,B"/>
    <property type="match status" value="1"/>
</dbReference>
<feature type="domain" description="Peptidase M14" evidence="8">
    <location>
        <begin position="1"/>
        <end position="86"/>
    </location>
</feature>
<evidence type="ECO:0000256" key="5">
    <source>
        <dbReference type="ARBA" id="ARBA00022833"/>
    </source>
</evidence>
<evidence type="ECO:0000313" key="9">
    <source>
        <dbReference type="Proteomes" id="UP000694941"/>
    </source>
</evidence>
<keyword evidence="5" id="KW-0862">Zinc</keyword>
<feature type="active site" description="Proton donor/acceptor" evidence="7">
    <location>
        <position position="52"/>
    </location>
</feature>
<evidence type="ECO:0000256" key="1">
    <source>
        <dbReference type="ARBA" id="ARBA00001947"/>
    </source>
</evidence>
<dbReference type="Proteomes" id="UP000694941">
    <property type="component" value="Unplaced"/>
</dbReference>
<proteinExistence type="inferred from homology"/>
<dbReference type="InterPro" id="IPR000834">
    <property type="entry name" value="Peptidase_M14"/>
</dbReference>
<evidence type="ECO:0000256" key="6">
    <source>
        <dbReference type="ARBA" id="ARBA00023049"/>
    </source>
</evidence>
<protein>
    <submittedName>
        <fullName evidence="10">Carboxypeptidase A1-like</fullName>
    </submittedName>
</protein>
<evidence type="ECO:0000256" key="3">
    <source>
        <dbReference type="ARBA" id="ARBA00022670"/>
    </source>
</evidence>
<reference evidence="10" key="1">
    <citation type="submission" date="2025-08" db="UniProtKB">
        <authorList>
            <consortium name="RefSeq"/>
        </authorList>
    </citation>
    <scope>IDENTIFICATION</scope>
    <source>
        <tissue evidence="10">Muscle</tissue>
    </source>
</reference>
<dbReference type="SUPFAM" id="SSF53187">
    <property type="entry name" value="Zn-dependent exopeptidases"/>
    <property type="match status" value="1"/>
</dbReference>
<comment type="similarity">
    <text evidence="2 7">Belongs to the peptidase M14 family.</text>
</comment>
<dbReference type="RefSeq" id="XP_022243171.1">
    <property type="nucleotide sequence ID" value="XM_022387463.1"/>
</dbReference>
<evidence type="ECO:0000256" key="2">
    <source>
        <dbReference type="ARBA" id="ARBA00005988"/>
    </source>
</evidence>
<comment type="cofactor">
    <cofactor evidence="1">
        <name>Zn(2+)</name>
        <dbReference type="ChEBI" id="CHEBI:29105"/>
    </cofactor>
</comment>
<keyword evidence="4" id="KW-0378">Hydrolase</keyword>
<keyword evidence="9" id="KW-1185">Reference proteome</keyword>
<gene>
    <name evidence="10" type="primary">LOC111086061</name>
</gene>
<dbReference type="GeneID" id="111086061"/>